<proteinExistence type="predicted"/>
<dbReference type="EMBL" id="CAJNDS010000347">
    <property type="protein sequence ID" value="CAE7195785.1"/>
    <property type="molecule type" value="Genomic_DNA"/>
</dbReference>
<evidence type="ECO:0000313" key="1">
    <source>
        <dbReference type="EMBL" id="CAE7195785.1"/>
    </source>
</evidence>
<comment type="caution">
    <text evidence="1">The sequence shown here is derived from an EMBL/GenBank/DDBJ whole genome shotgun (WGS) entry which is preliminary data.</text>
</comment>
<dbReference type="OrthoDB" id="10313535at2759"/>
<sequence>MDLCSLTRASLLEHVVSFLVPDEWRAGSSLARICLNRMVARMVEKPAYNHECMVISRSALSLLSASRICAVQLAELRARINNFQLDLHLSFIGGCLDQLAHSGAEHAELRALAITVDRFMMVRASFGRQHALEQSMLRVWTRRRGSRVLNDDQLISAAGLELLTMEPLEVAVEEVVVDGETRFSELRARVQIDSSLPGASEKETQVFWRMKRAAALFFEELAPQKRRLRAAGGFGALPQGVLEEIVGYLLPAEWLDGRDRFVQQRRMAGRMFENLAHNHEAAPLARDALALLGSCRLLRFDRLYANVYVFQVMLQRVFVEHCLEHLFRNRCAQHELRSLQITLERMAPAAARRHALEQALLRPAVRASTSRHRCNHHVARGAGLNRVSRQPLPGKLEDVEVEDGEVRRLLV</sequence>
<dbReference type="AlphaFoldDB" id="A0A812J0T5"/>
<keyword evidence="2" id="KW-1185">Reference proteome</keyword>
<name>A0A812J0T5_9DINO</name>
<protein>
    <submittedName>
        <fullName evidence="1">Znf771 protein</fullName>
    </submittedName>
</protein>
<accession>A0A812J0T5</accession>
<organism evidence="1 2">
    <name type="scientific">Symbiodinium natans</name>
    <dbReference type="NCBI Taxonomy" id="878477"/>
    <lineage>
        <taxon>Eukaryota</taxon>
        <taxon>Sar</taxon>
        <taxon>Alveolata</taxon>
        <taxon>Dinophyceae</taxon>
        <taxon>Suessiales</taxon>
        <taxon>Symbiodiniaceae</taxon>
        <taxon>Symbiodinium</taxon>
    </lineage>
</organism>
<gene>
    <name evidence="1" type="primary">Znf771</name>
    <name evidence="1" type="ORF">SNAT2548_LOCUS5450</name>
</gene>
<dbReference type="Proteomes" id="UP000604046">
    <property type="component" value="Unassembled WGS sequence"/>
</dbReference>
<evidence type="ECO:0000313" key="2">
    <source>
        <dbReference type="Proteomes" id="UP000604046"/>
    </source>
</evidence>
<reference evidence="1" key="1">
    <citation type="submission" date="2021-02" db="EMBL/GenBank/DDBJ databases">
        <authorList>
            <person name="Dougan E. K."/>
            <person name="Rhodes N."/>
            <person name="Thang M."/>
            <person name="Chan C."/>
        </authorList>
    </citation>
    <scope>NUCLEOTIDE SEQUENCE</scope>
</reference>